<feature type="region of interest" description="Disordered" evidence="6">
    <location>
        <begin position="1"/>
        <end position="25"/>
    </location>
</feature>
<evidence type="ECO:0000256" key="4">
    <source>
        <dbReference type="ARBA" id="ARBA00023002"/>
    </source>
</evidence>
<dbReference type="Gene3D" id="2.30.110.10">
    <property type="entry name" value="Electron Transport, Fmn-binding Protein, Chain A"/>
    <property type="match status" value="1"/>
</dbReference>
<evidence type="ECO:0000256" key="3">
    <source>
        <dbReference type="ARBA" id="ARBA00022643"/>
    </source>
</evidence>
<keyword evidence="4 9" id="KW-0560">Oxidoreductase</keyword>
<accession>A0A4R0JLH0</accession>
<feature type="binding site" evidence="5">
    <location>
        <position position="88"/>
    </location>
    <ligand>
        <name>FMN</name>
        <dbReference type="ChEBI" id="CHEBI:58210"/>
    </ligand>
</feature>
<evidence type="ECO:0000256" key="2">
    <source>
        <dbReference type="ARBA" id="ARBA00022630"/>
    </source>
</evidence>
<dbReference type="PIRSF" id="PIRSF000190">
    <property type="entry name" value="Pyd_amn-ph_oxd"/>
    <property type="match status" value="1"/>
</dbReference>
<comment type="similarity">
    <text evidence="1">Belongs to the pyridoxamine 5'-phosphate oxidase family.</text>
</comment>
<dbReference type="Pfam" id="PF10590">
    <property type="entry name" value="PNP_phzG_C"/>
    <property type="match status" value="1"/>
</dbReference>
<evidence type="ECO:0000256" key="1">
    <source>
        <dbReference type="ARBA" id="ARBA00007301"/>
    </source>
</evidence>
<feature type="domain" description="Pyridoxamine 5'-phosphate oxidase N-terminal" evidence="7">
    <location>
        <begin position="40"/>
        <end position="161"/>
    </location>
</feature>
<feature type="binding site" evidence="5">
    <location>
        <position position="110"/>
    </location>
    <ligand>
        <name>FMN</name>
        <dbReference type="ChEBI" id="CHEBI:58210"/>
    </ligand>
</feature>
<dbReference type="PANTHER" id="PTHR10851">
    <property type="entry name" value="PYRIDOXINE-5-PHOSPHATE OXIDASE"/>
    <property type="match status" value="1"/>
</dbReference>
<dbReference type="Pfam" id="PF01243">
    <property type="entry name" value="PNPOx_N"/>
    <property type="match status" value="1"/>
</dbReference>
<feature type="binding site" evidence="5">
    <location>
        <position position="190"/>
    </location>
    <ligand>
        <name>FMN</name>
        <dbReference type="ChEBI" id="CHEBI:58210"/>
    </ligand>
</feature>
<dbReference type="EMBL" id="SJKD01000006">
    <property type="protein sequence ID" value="TCC46684.1"/>
    <property type="molecule type" value="Genomic_DNA"/>
</dbReference>
<evidence type="ECO:0000259" key="8">
    <source>
        <dbReference type="Pfam" id="PF10590"/>
    </source>
</evidence>
<dbReference type="InterPro" id="IPR019576">
    <property type="entry name" value="Pyridoxamine_oxidase_dimer_C"/>
</dbReference>
<dbReference type="GO" id="GO:0008615">
    <property type="term" value="P:pyridoxine biosynthetic process"/>
    <property type="evidence" value="ECO:0007669"/>
    <property type="project" value="InterPro"/>
</dbReference>
<dbReference type="OrthoDB" id="9780392at2"/>
<gene>
    <name evidence="9" type="ORF">E0H75_26905</name>
</gene>
<evidence type="ECO:0000259" key="7">
    <source>
        <dbReference type="Pfam" id="PF01243"/>
    </source>
</evidence>
<dbReference type="NCBIfam" id="NF004231">
    <property type="entry name" value="PRK05679.1"/>
    <property type="match status" value="1"/>
</dbReference>
<feature type="binding site" evidence="5">
    <location>
        <begin position="66"/>
        <end position="71"/>
    </location>
    <ligand>
        <name>FMN</name>
        <dbReference type="ChEBI" id="CHEBI:58210"/>
    </ligand>
</feature>
<evidence type="ECO:0000256" key="5">
    <source>
        <dbReference type="PIRSR" id="PIRSR000190-2"/>
    </source>
</evidence>
<protein>
    <submittedName>
        <fullName evidence="9">Pyridoxal 5'-phosphate synthase</fullName>
        <ecNumber evidence="9">1.4.3.5</ecNumber>
    </submittedName>
</protein>
<keyword evidence="2" id="KW-0285">Flavoprotein</keyword>
<dbReference type="SUPFAM" id="SSF50475">
    <property type="entry name" value="FMN-binding split barrel"/>
    <property type="match status" value="1"/>
</dbReference>
<organism evidence="9 10">
    <name type="scientific">Kribbella capetownensis</name>
    <dbReference type="NCBI Taxonomy" id="1572659"/>
    <lineage>
        <taxon>Bacteria</taxon>
        <taxon>Bacillati</taxon>
        <taxon>Actinomycetota</taxon>
        <taxon>Actinomycetes</taxon>
        <taxon>Propionibacteriales</taxon>
        <taxon>Kribbellaceae</taxon>
        <taxon>Kribbella</taxon>
    </lineage>
</organism>
<dbReference type="EC" id="1.4.3.5" evidence="9"/>
<dbReference type="InterPro" id="IPR012349">
    <property type="entry name" value="Split_barrel_FMN-bd"/>
</dbReference>
<dbReference type="Proteomes" id="UP000293342">
    <property type="component" value="Unassembled WGS sequence"/>
</dbReference>
<reference evidence="9 10" key="1">
    <citation type="submission" date="2019-02" db="EMBL/GenBank/DDBJ databases">
        <title>Kribbella capetownensis sp. nov. and Kribbella speibonae sp. nov., isolated from soil.</title>
        <authorList>
            <person name="Curtis S.M."/>
            <person name="Norton I."/>
            <person name="Everest G.J."/>
            <person name="Meyers P.R."/>
        </authorList>
    </citation>
    <scope>NUCLEOTIDE SEQUENCE [LARGE SCALE GENOMIC DNA]</scope>
    <source>
        <strain evidence="9 10">YM53</strain>
    </source>
</reference>
<dbReference type="InterPro" id="IPR011576">
    <property type="entry name" value="Pyridox_Oxase_N"/>
</dbReference>
<keyword evidence="10" id="KW-1185">Reference proteome</keyword>
<evidence type="ECO:0000256" key="6">
    <source>
        <dbReference type="SAM" id="MobiDB-lite"/>
    </source>
</evidence>
<comment type="cofactor">
    <cofactor evidence="5">
        <name>FMN</name>
        <dbReference type="ChEBI" id="CHEBI:58210"/>
    </cofactor>
    <text evidence="5">Binds 1 FMN per subunit.</text>
</comment>
<sequence>MTDLRTRLRAVPTLTGTPPAFDPARTPQTPHPLFVEWLLAAVDQQIPEPCAATLSTVRADGRPNARVLILKDVTDDGWQFASSATSPKGEELAGTPYAALTFYWIPLGRQVRVSGTVEAADPEDSARDFMSRPVPARAETLAGRQSDVLDDPAEVEAAVAEQVERLNAEPGVVAANWTLYTLRADEVEFWQADPDRRHLRLRYRLSDPTLPWTKERLWP</sequence>
<proteinExistence type="inferred from homology"/>
<feature type="binding site" evidence="5">
    <location>
        <begin position="145"/>
        <end position="146"/>
    </location>
    <ligand>
        <name>FMN</name>
        <dbReference type="ChEBI" id="CHEBI:58210"/>
    </ligand>
</feature>
<comment type="caution">
    <text evidence="9">The sequence shown here is derived from an EMBL/GenBank/DDBJ whole genome shotgun (WGS) entry which is preliminary data.</text>
</comment>
<dbReference type="RefSeq" id="WP_131516425.1">
    <property type="nucleotide sequence ID" value="NZ_SJKD01000006.1"/>
</dbReference>
<dbReference type="PANTHER" id="PTHR10851:SF0">
    <property type="entry name" value="PYRIDOXINE-5'-PHOSPHATE OXIDASE"/>
    <property type="match status" value="1"/>
</dbReference>
<evidence type="ECO:0000313" key="9">
    <source>
        <dbReference type="EMBL" id="TCC46684.1"/>
    </source>
</evidence>
<feature type="domain" description="Pyridoxine 5'-phosphate oxidase dimerisation C-terminal" evidence="8">
    <location>
        <begin position="177"/>
        <end position="219"/>
    </location>
</feature>
<keyword evidence="3 5" id="KW-0288">FMN</keyword>
<name>A0A4R0JLH0_9ACTN</name>
<dbReference type="AlphaFoldDB" id="A0A4R0JLH0"/>
<dbReference type="GO" id="GO:0004733">
    <property type="term" value="F:pyridoxamine phosphate oxidase activity"/>
    <property type="evidence" value="ECO:0007669"/>
    <property type="project" value="UniProtKB-EC"/>
</dbReference>
<dbReference type="InterPro" id="IPR000659">
    <property type="entry name" value="Pyridox_Oxase"/>
</dbReference>
<evidence type="ECO:0000313" key="10">
    <source>
        <dbReference type="Proteomes" id="UP000293342"/>
    </source>
</evidence>
<feature type="binding site" evidence="5">
    <location>
        <position position="200"/>
    </location>
    <ligand>
        <name>FMN</name>
        <dbReference type="ChEBI" id="CHEBI:58210"/>
    </ligand>
</feature>
<dbReference type="GO" id="GO:0010181">
    <property type="term" value="F:FMN binding"/>
    <property type="evidence" value="ECO:0007669"/>
    <property type="project" value="InterPro"/>
</dbReference>